<protein>
    <submittedName>
        <fullName evidence="4">Uncharacterized protein</fullName>
    </submittedName>
</protein>
<accession>A0A4S8L6Y2</accession>
<evidence type="ECO:0000313" key="4">
    <source>
        <dbReference type="EMBL" id="THU84416.1"/>
    </source>
</evidence>
<dbReference type="OrthoDB" id="3598281at2759"/>
<organism evidence="4 5">
    <name type="scientific">Dendrothele bispora (strain CBS 962.96)</name>
    <dbReference type="NCBI Taxonomy" id="1314807"/>
    <lineage>
        <taxon>Eukaryota</taxon>
        <taxon>Fungi</taxon>
        <taxon>Dikarya</taxon>
        <taxon>Basidiomycota</taxon>
        <taxon>Agaricomycotina</taxon>
        <taxon>Agaricomycetes</taxon>
        <taxon>Agaricomycetidae</taxon>
        <taxon>Agaricales</taxon>
        <taxon>Agaricales incertae sedis</taxon>
        <taxon>Dendrothele</taxon>
    </lineage>
</organism>
<keyword evidence="5" id="KW-1185">Reference proteome</keyword>
<reference evidence="4 5" key="1">
    <citation type="journal article" date="2019" name="Nat. Ecol. Evol.">
        <title>Megaphylogeny resolves global patterns of mushroom evolution.</title>
        <authorList>
            <person name="Varga T."/>
            <person name="Krizsan K."/>
            <person name="Foldi C."/>
            <person name="Dima B."/>
            <person name="Sanchez-Garcia M."/>
            <person name="Sanchez-Ramirez S."/>
            <person name="Szollosi G.J."/>
            <person name="Szarkandi J.G."/>
            <person name="Papp V."/>
            <person name="Albert L."/>
            <person name="Andreopoulos W."/>
            <person name="Angelini C."/>
            <person name="Antonin V."/>
            <person name="Barry K.W."/>
            <person name="Bougher N.L."/>
            <person name="Buchanan P."/>
            <person name="Buyck B."/>
            <person name="Bense V."/>
            <person name="Catcheside P."/>
            <person name="Chovatia M."/>
            <person name="Cooper J."/>
            <person name="Damon W."/>
            <person name="Desjardin D."/>
            <person name="Finy P."/>
            <person name="Geml J."/>
            <person name="Haridas S."/>
            <person name="Hughes K."/>
            <person name="Justo A."/>
            <person name="Karasinski D."/>
            <person name="Kautmanova I."/>
            <person name="Kiss B."/>
            <person name="Kocsube S."/>
            <person name="Kotiranta H."/>
            <person name="LaButti K.M."/>
            <person name="Lechner B.E."/>
            <person name="Liimatainen K."/>
            <person name="Lipzen A."/>
            <person name="Lukacs Z."/>
            <person name="Mihaltcheva S."/>
            <person name="Morgado L.N."/>
            <person name="Niskanen T."/>
            <person name="Noordeloos M.E."/>
            <person name="Ohm R.A."/>
            <person name="Ortiz-Santana B."/>
            <person name="Ovrebo C."/>
            <person name="Racz N."/>
            <person name="Riley R."/>
            <person name="Savchenko A."/>
            <person name="Shiryaev A."/>
            <person name="Soop K."/>
            <person name="Spirin V."/>
            <person name="Szebenyi C."/>
            <person name="Tomsovsky M."/>
            <person name="Tulloss R.E."/>
            <person name="Uehling J."/>
            <person name="Grigoriev I.V."/>
            <person name="Vagvolgyi C."/>
            <person name="Papp T."/>
            <person name="Martin F.M."/>
            <person name="Miettinen O."/>
            <person name="Hibbett D.S."/>
            <person name="Nagy L.G."/>
        </authorList>
    </citation>
    <scope>NUCLEOTIDE SEQUENCE [LARGE SCALE GENOMIC DNA]</scope>
    <source>
        <strain evidence="4 5">CBS 962.96</strain>
    </source>
</reference>
<dbReference type="InterPro" id="IPR027417">
    <property type="entry name" value="P-loop_NTPase"/>
</dbReference>
<dbReference type="Pfam" id="PF00350">
    <property type="entry name" value="Dynamin_N"/>
    <property type="match status" value="1"/>
</dbReference>
<proteinExistence type="predicted"/>
<evidence type="ECO:0000313" key="5">
    <source>
        <dbReference type="Proteomes" id="UP000297245"/>
    </source>
</evidence>
<evidence type="ECO:0000259" key="2">
    <source>
        <dbReference type="Pfam" id="PF00350"/>
    </source>
</evidence>
<dbReference type="EMBL" id="ML179600">
    <property type="protein sequence ID" value="THU84416.1"/>
    <property type="molecule type" value="Genomic_DNA"/>
</dbReference>
<evidence type="ECO:0000259" key="3">
    <source>
        <dbReference type="Pfam" id="PF24564"/>
    </source>
</evidence>
<gene>
    <name evidence="4" type="ORF">K435DRAFT_870269</name>
</gene>
<name>A0A4S8L6Y2_DENBC</name>
<dbReference type="Pfam" id="PF24564">
    <property type="entry name" value="DUF7605"/>
    <property type="match status" value="1"/>
</dbReference>
<dbReference type="Proteomes" id="UP000297245">
    <property type="component" value="Unassembled WGS sequence"/>
</dbReference>
<dbReference type="InterPro" id="IPR056024">
    <property type="entry name" value="DUF7605"/>
</dbReference>
<feature type="domain" description="DUF7605" evidence="3">
    <location>
        <begin position="754"/>
        <end position="915"/>
    </location>
</feature>
<dbReference type="PANTHER" id="PTHR36681:SF3">
    <property type="entry name" value="NUCLEAR GTPASE, GERMINAL CENTER-ASSOCIATED, TANDEM DUPLICATE 3"/>
    <property type="match status" value="1"/>
</dbReference>
<dbReference type="SUPFAM" id="SSF52540">
    <property type="entry name" value="P-loop containing nucleoside triphosphate hydrolases"/>
    <property type="match status" value="1"/>
</dbReference>
<dbReference type="AlphaFoldDB" id="A0A4S8L6Y2"/>
<dbReference type="InterPro" id="IPR045063">
    <property type="entry name" value="Dynamin_N"/>
</dbReference>
<feature type="domain" description="Dynamin N-terminal" evidence="2">
    <location>
        <begin position="130"/>
        <end position="372"/>
    </location>
</feature>
<sequence>MSRSPSPPTDEDDFADDDFQVNEVSTESNAPKAALAQIVLDLLKDLQTEPTDYGPRNVFQNIIPRVVSAINGAFGLFDLSKCVAKEDLEEWTKELKRCGAVFPLYTTPVKQHDICSLKSKKPPPIMYREMGAGKSSLINAVLDVDILPTSGMRACTASVTEITYHKNPTIDAQVSFISREQWASELNELKSAFQDRVEARNDVQSSHDGLDFESGLPQRTRVLWDKVQSVHPGLEEDDLLCCSVDQILDKSPDIAKILNSGNQTISAQDSEEFNMLISPYLASEEANGEFAVWPLVKKVKIFLQAKCLDNGATLVDLPGETSCRFFIQLFDINSEQGLGDANFARTNVTQEYLKKAGHIFVVAPIQRAVSSQLGKELLGRSFKTQLACMSLFALIWAGLILSLSLVDGSYNGHSMTFIATKSDDIQPIELMREIKGLNDSPIQKDVKELEKRCNESKKILQDAKNEVKRAETLSKEFTETTAKNPLKRQLAITDTTTCFVKRPKIEHNEPSIHFDYEPEYSSPSSEAKADQNLLNARTGLETAQQQLALLEDSHSLIEKELKTAYQERKVIFSQKRSEVSCQQIQEDFRKGIPENIRLLIPESDADLCVLPCSPSDYLRLRGQHGGDDPACFFEPKQTGIPAIQERIAEVTRERCTREAKSLLEKVQLFVTGIRMHLKGVEGITLEERHAIRSQLAQLLTPSQDSGKPSIEMHLKNKFKELALASKESLEKRFQDGLEAKAEEGAKLASQSAMSCYDKLADRRQVHWQTFRAVMRHDGEFGRHDLNRDLVDPFSQNIVSSWTETFSAITFSDIKKQVRCELNEILSHLVESSPPTTTRLVRKQAEHCRSQVRTEMQSIFVSLEDKIKSRRREISGLIAPEIQSQLEEGYEETKKITGKGCVQLQKETFRGYLEKEKEQMFDDIVSGLKGNLTGLANDVGGMLELNLVPLARKIEASLRVLWEIPDTRGINDLEKKNLIHIMEQVLASIRLQKAQLCEQEERNKPSKQGERDFANSVAEGSSILAADHLKEHRPTV</sequence>
<evidence type="ECO:0000256" key="1">
    <source>
        <dbReference type="SAM" id="Coils"/>
    </source>
</evidence>
<keyword evidence="1" id="KW-0175">Coiled coil</keyword>
<dbReference type="PANTHER" id="PTHR36681">
    <property type="entry name" value="NUCLEAR GTPASE, GERMINAL CENTER-ASSOCIATED, TANDEM DUPLICATE 3"/>
    <property type="match status" value="1"/>
</dbReference>
<dbReference type="Gene3D" id="3.40.50.300">
    <property type="entry name" value="P-loop containing nucleotide triphosphate hydrolases"/>
    <property type="match status" value="1"/>
</dbReference>
<feature type="coiled-coil region" evidence="1">
    <location>
        <begin position="446"/>
        <end position="480"/>
    </location>
</feature>